<accession>A0A918Z9Z8</accession>
<evidence type="ECO:0000313" key="5">
    <source>
        <dbReference type="Proteomes" id="UP000636453"/>
    </source>
</evidence>
<proteinExistence type="predicted"/>
<feature type="domain" description="EF-hand" evidence="3">
    <location>
        <begin position="97"/>
        <end position="132"/>
    </location>
</feature>
<dbReference type="SUPFAM" id="SSF47473">
    <property type="entry name" value="EF-hand"/>
    <property type="match status" value="1"/>
</dbReference>
<evidence type="ECO:0000313" key="4">
    <source>
        <dbReference type="EMBL" id="GHE42227.1"/>
    </source>
</evidence>
<reference evidence="4" key="2">
    <citation type="submission" date="2020-09" db="EMBL/GenBank/DDBJ databases">
        <authorList>
            <person name="Sun Q."/>
            <person name="Kim S."/>
        </authorList>
    </citation>
    <scope>NUCLEOTIDE SEQUENCE</scope>
    <source>
        <strain evidence="4">KCTC 32020</strain>
    </source>
</reference>
<dbReference type="PROSITE" id="PS00018">
    <property type="entry name" value="EF_HAND_1"/>
    <property type="match status" value="1"/>
</dbReference>
<gene>
    <name evidence="4" type="ORF">GCM10007167_25120</name>
</gene>
<dbReference type="GO" id="GO:0005509">
    <property type="term" value="F:calcium ion binding"/>
    <property type="evidence" value="ECO:0007669"/>
    <property type="project" value="InterPro"/>
</dbReference>
<dbReference type="AlphaFoldDB" id="A0A918Z9Z8"/>
<dbReference type="InterPro" id="IPR002048">
    <property type="entry name" value="EF_hand_dom"/>
</dbReference>
<feature type="chain" id="PRO_5037380878" description="EF-hand domain-containing protein" evidence="2">
    <location>
        <begin position="23"/>
        <end position="135"/>
    </location>
</feature>
<dbReference type="PROSITE" id="PS50222">
    <property type="entry name" value="EF_HAND_2"/>
    <property type="match status" value="1"/>
</dbReference>
<name>A0A918Z9Z8_9GAMM</name>
<dbReference type="InterPro" id="IPR011992">
    <property type="entry name" value="EF-hand-dom_pair"/>
</dbReference>
<feature type="compositionally biased region" description="Low complexity" evidence="1">
    <location>
        <begin position="23"/>
        <end position="54"/>
    </location>
</feature>
<feature type="compositionally biased region" description="Basic and acidic residues" evidence="1">
    <location>
        <begin position="110"/>
        <end position="135"/>
    </location>
</feature>
<dbReference type="Pfam" id="PF13202">
    <property type="entry name" value="EF-hand_5"/>
    <property type="match status" value="2"/>
</dbReference>
<protein>
    <recommendedName>
        <fullName evidence="3">EF-hand domain-containing protein</fullName>
    </recommendedName>
</protein>
<feature type="region of interest" description="Disordered" evidence="1">
    <location>
        <begin position="23"/>
        <end position="135"/>
    </location>
</feature>
<evidence type="ECO:0000256" key="2">
    <source>
        <dbReference type="SAM" id="SignalP"/>
    </source>
</evidence>
<dbReference type="Gene3D" id="1.10.238.10">
    <property type="entry name" value="EF-hand"/>
    <property type="match status" value="1"/>
</dbReference>
<evidence type="ECO:0000256" key="1">
    <source>
        <dbReference type="SAM" id="MobiDB-lite"/>
    </source>
</evidence>
<dbReference type="InterPro" id="IPR018247">
    <property type="entry name" value="EF_Hand_1_Ca_BS"/>
</dbReference>
<feature type="compositionally biased region" description="Basic and acidic residues" evidence="1">
    <location>
        <begin position="87"/>
        <end position="96"/>
    </location>
</feature>
<keyword evidence="5" id="KW-1185">Reference proteome</keyword>
<keyword evidence="2" id="KW-0732">Signal</keyword>
<comment type="caution">
    <text evidence="4">The sequence shown here is derived from an EMBL/GenBank/DDBJ whole genome shotgun (WGS) entry which is preliminary data.</text>
</comment>
<evidence type="ECO:0000259" key="3">
    <source>
        <dbReference type="PROSITE" id="PS50222"/>
    </source>
</evidence>
<dbReference type="EMBL" id="BNCF01000017">
    <property type="protein sequence ID" value="GHE42227.1"/>
    <property type="molecule type" value="Genomic_DNA"/>
</dbReference>
<organism evidence="4 5">
    <name type="scientific">Vulcaniibacterium thermophilum</name>
    <dbReference type="NCBI Taxonomy" id="1169913"/>
    <lineage>
        <taxon>Bacteria</taxon>
        <taxon>Pseudomonadati</taxon>
        <taxon>Pseudomonadota</taxon>
        <taxon>Gammaproteobacteria</taxon>
        <taxon>Lysobacterales</taxon>
        <taxon>Lysobacteraceae</taxon>
        <taxon>Vulcaniibacterium</taxon>
    </lineage>
</organism>
<dbReference type="RefSeq" id="WP_186761040.1">
    <property type="nucleotide sequence ID" value="NZ_BNCF01000017.1"/>
</dbReference>
<feature type="compositionally biased region" description="Polar residues" evidence="1">
    <location>
        <begin position="60"/>
        <end position="70"/>
    </location>
</feature>
<sequence length="135" mass="14378">MKTRSILTLAIAATLATPIAFAQSGSTGTSDTLGSQQGTTAQQQGQSTEQQDSSMRNDRAQTQGASQAATHSMAASRAVWATLDTDGDGRISRTEGEVDAGFKSNFDMMDADKDGFVSDTEYRTHAKPDKSRHDK</sequence>
<reference evidence="4" key="1">
    <citation type="journal article" date="2014" name="Int. J. Syst. Evol. Microbiol.">
        <title>Complete genome sequence of Corynebacterium casei LMG S-19264T (=DSM 44701T), isolated from a smear-ripened cheese.</title>
        <authorList>
            <consortium name="US DOE Joint Genome Institute (JGI-PGF)"/>
            <person name="Walter F."/>
            <person name="Albersmeier A."/>
            <person name="Kalinowski J."/>
            <person name="Ruckert C."/>
        </authorList>
    </citation>
    <scope>NUCLEOTIDE SEQUENCE</scope>
    <source>
        <strain evidence="4">KCTC 32020</strain>
    </source>
</reference>
<feature type="signal peptide" evidence="2">
    <location>
        <begin position="1"/>
        <end position="22"/>
    </location>
</feature>
<dbReference type="Proteomes" id="UP000636453">
    <property type="component" value="Unassembled WGS sequence"/>
</dbReference>